<evidence type="ECO:0000313" key="1">
    <source>
        <dbReference type="EMBL" id="KKQ27577.1"/>
    </source>
</evidence>
<accession>A0A0G0GC67</accession>
<protein>
    <submittedName>
        <fullName evidence="1">Metal-sensitive transcriptional repressor</fullName>
    </submittedName>
</protein>
<gene>
    <name evidence="1" type="ORF">US42_C0008G0088</name>
</gene>
<name>A0A0G0GC67_9BACT</name>
<dbReference type="Proteomes" id="UP000034849">
    <property type="component" value="Unassembled WGS sequence"/>
</dbReference>
<dbReference type="InterPro" id="IPR038390">
    <property type="entry name" value="Metal_Tscrpt_repr_sf"/>
</dbReference>
<dbReference type="GO" id="GO:0046872">
    <property type="term" value="F:metal ion binding"/>
    <property type="evidence" value="ECO:0007669"/>
    <property type="project" value="InterPro"/>
</dbReference>
<dbReference type="Pfam" id="PF02583">
    <property type="entry name" value="Trns_repr_metal"/>
    <property type="match status" value="1"/>
</dbReference>
<dbReference type="InterPro" id="IPR003735">
    <property type="entry name" value="Metal_Tscrpt_repr"/>
</dbReference>
<dbReference type="Gene3D" id="1.20.58.1000">
    <property type="entry name" value="Metal-sensitive repressor, helix protomer"/>
    <property type="match status" value="1"/>
</dbReference>
<dbReference type="STRING" id="1619046.US42_C0008G0088"/>
<dbReference type="GO" id="GO:0003677">
    <property type="term" value="F:DNA binding"/>
    <property type="evidence" value="ECO:0007669"/>
    <property type="project" value="InterPro"/>
</dbReference>
<sequence length="91" mass="10421">MIEPYTGKIKINLKKVHGQLALIDKMIVENRYCLDIAQQVNAAIGILKQVNNHILESHLLSCGTNKLESKSEKVRLEFVKELMKVFDQTKK</sequence>
<evidence type="ECO:0000313" key="2">
    <source>
        <dbReference type="Proteomes" id="UP000034849"/>
    </source>
</evidence>
<proteinExistence type="predicted"/>
<dbReference type="EMBL" id="LBSX01000008">
    <property type="protein sequence ID" value="KKQ27577.1"/>
    <property type="molecule type" value="Genomic_DNA"/>
</dbReference>
<dbReference type="GO" id="GO:0045892">
    <property type="term" value="P:negative regulation of DNA-templated transcription"/>
    <property type="evidence" value="ECO:0007669"/>
    <property type="project" value="UniProtKB-ARBA"/>
</dbReference>
<reference evidence="1 2" key="1">
    <citation type="journal article" date="2015" name="Nature">
        <title>rRNA introns, odd ribosomes, and small enigmatic genomes across a large radiation of phyla.</title>
        <authorList>
            <person name="Brown C.T."/>
            <person name="Hug L.A."/>
            <person name="Thomas B.C."/>
            <person name="Sharon I."/>
            <person name="Castelle C.J."/>
            <person name="Singh A."/>
            <person name="Wilkins M.J."/>
            <person name="Williams K.H."/>
            <person name="Banfield J.F."/>
        </authorList>
    </citation>
    <scope>NUCLEOTIDE SEQUENCE [LARGE SCALE GENOMIC DNA]</scope>
</reference>
<organism evidence="1 2">
    <name type="scientific">Candidatus Magasanikbacteria bacterium GW2011_GWC2_37_14</name>
    <dbReference type="NCBI Taxonomy" id="1619046"/>
    <lineage>
        <taxon>Bacteria</taxon>
        <taxon>Candidatus Magasanikiibacteriota</taxon>
    </lineage>
</organism>
<dbReference type="AlphaFoldDB" id="A0A0G0GC67"/>
<dbReference type="PANTHER" id="PTHR33677">
    <property type="entry name" value="TRANSCRIPTIONAL REPRESSOR FRMR-RELATED"/>
    <property type="match status" value="1"/>
</dbReference>
<comment type="caution">
    <text evidence="1">The sequence shown here is derived from an EMBL/GenBank/DDBJ whole genome shotgun (WGS) entry which is preliminary data.</text>
</comment>